<keyword evidence="6" id="KW-1185">Reference proteome</keyword>
<reference evidence="7" key="1">
    <citation type="submission" date="2022-11" db="UniProtKB">
        <authorList>
            <consortium name="WormBaseParasite"/>
        </authorList>
    </citation>
    <scope>IDENTIFICATION</scope>
</reference>
<dbReference type="GO" id="GO:0046983">
    <property type="term" value="F:protein dimerization activity"/>
    <property type="evidence" value="ECO:0007669"/>
    <property type="project" value="InterPro"/>
</dbReference>
<accession>A0A915Q657</accession>
<name>A0A915Q657_9BILA</name>
<proteinExistence type="predicted"/>
<feature type="domain" description="PAS" evidence="5">
    <location>
        <begin position="90"/>
        <end position="122"/>
    </location>
</feature>
<evidence type="ECO:0000256" key="3">
    <source>
        <dbReference type="ARBA" id="ARBA00023163"/>
    </source>
</evidence>
<dbReference type="PANTHER" id="PTHR23043:SF17">
    <property type="entry name" value="PROTEIN SIMILAR"/>
    <property type="match status" value="1"/>
</dbReference>
<comment type="subcellular location">
    <subcellularLocation>
        <location evidence="1">Nucleus</location>
    </subcellularLocation>
</comment>
<dbReference type="WBParaSite" id="sdigi.contig664.g9413.t1">
    <property type="protein sequence ID" value="sdigi.contig664.g9413.t1"/>
    <property type="gene ID" value="sdigi.contig664.g9413"/>
</dbReference>
<protein>
    <submittedName>
        <fullName evidence="7">PAS domain-containing protein</fullName>
    </submittedName>
</protein>
<evidence type="ECO:0000313" key="7">
    <source>
        <dbReference type="WBParaSite" id="sdigi.contig664.g9413.t1"/>
    </source>
</evidence>
<organism evidence="6 7">
    <name type="scientific">Setaria digitata</name>
    <dbReference type="NCBI Taxonomy" id="48799"/>
    <lineage>
        <taxon>Eukaryota</taxon>
        <taxon>Metazoa</taxon>
        <taxon>Ecdysozoa</taxon>
        <taxon>Nematoda</taxon>
        <taxon>Chromadorea</taxon>
        <taxon>Rhabditida</taxon>
        <taxon>Spirurina</taxon>
        <taxon>Spiruromorpha</taxon>
        <taxon>Filarioidea</taxon>
        <taxon>Setariidae</taxon>
        <taxon>Setaria</taxon>
    </lineage>
</organism>
<dbReference type="GO" id="GO:0000981">
    <property type="term" value="F:DNA-binding transcription factor activity, RNA polymerase II-specific"/>
    <property type="evidence" value="ECO:0007669"/>
    <property type="project" value="TreeGrafter"/>
</dbReference>
<dbReference type="Pfam" id="PF23171">
    <property type="entry name" value="bHLH_HIF1A"/>
    <property type="match status" value="1"/>
</dbReference>
<dbReference type="SUPFAM" id="SSF55785">
    <property type="entry name" value="PYP-like sensor domain (PAS domain)"/>
    <property type="match status" value="1"/>
</dbReference>
<dbReference type="PROSITE" id="PS50112">
    <property type="entry name" value="PAS"/>
    <property type="match status" value="1"/>
</dbReference>
<dbReference type="AlphaFoldDB" id="A0A915Q657"/>
<dbReference type="InterPro" id="IPR035965">
    <property type="entry name" value="PAS-like_dom_sf"/>
</dbReference>
<dbReference type="Gene3D" id="3.30.450.20">
    <property type="entry name" value="PAS domain"/>
    <property type="match status" value="1"/>
</dbReference>
<keyword evidence="3" id="KW-0804">Transcription</keyword>
<evidence type="ECO:0000313" key="6">
    <source>
        <dbReference type="Proteomes" id="UP000887581"/>
    </source>
</evidence>
<dbReference type="GO" id="GO:0071456">
    <property type="term" value="P:cellular response to hypoxia"/>
    <property type="evidence" value="ECO:0007669"/>
    <property type="project" value="TreeGrafter"/>
</dbReference>
<evidence type="ECO:0000256" key="2">
    <source>
        <dbReference type="ARBA" id="ARBA00023015"/>
    </source>
</evidence>
<dbReference type="GO" id="GO:0005634">
    <property type="term" value="C:nucleus"/>
    <property type="evidence" value="ECO:0007669"/>
    <property type="project" value="UniProtKB-SubCell"/>
</dbReference>
<dbReference type="InterPro" id="IPR000014">
    <property type="entry name" value="PAS"/>
</dbReference>
<dbReference type="PANTHER" id="PTHR23043">
    <property type="entry name" value="HYPOXIA-INDUCIBLE FACTOR 1 ALPHA"/>
    <property type="match status" value="1"/>
</dbReference>
<dbReference type="GO" id="GO:0000977">
    <property type="term" value="F:RNA polymerase II transcription regulatory region sequence-specific DNA binding"/>
    <property type="evidence" value="ECO:0007669"/>
    <property type="project" value="TreeGrafter"/>
</dbReference>
<evidence type="ECO:0000256" key="4">
    <source>
        <dbReference type="ARBA" id="ARBA00023242"/>
    </source>
</evidence>
<keyword evidence="4" id="KW-0539">Nucleus</keyword>
<dbReference type="InterPro" id="IPR011598">
    <property type="entry name" value="bHLH_dom"/>
</dbReference>
<evidence type="ECO:0000259" key="5">
    <source>
        <dbReference type="PROSITE" id="PS50112"/>
    </source>
</evidence>
<evidence type="ECO:0000256" key="1">
    <source>
        <dbReference type="ARBA" id="ARBA00004123"/>
    </source>
</evidence>
<dbReference type="Proteomes" id="UP000887581">
    <property type="component" value="Unplaced"/>
</dbReference>
<sequence length="200" mass="22988">MMGEHTGDFDMEFSRKQTLDRRRESSRFAARDRRGKEADIFTDLKVVVPIVDEATVTHVDRIALLRVASTFFLKSNPDEEHKCLWSETTLLECLDGFLAIVDLDGIILYVSESVSIYLGLTQVCLPRFYRGTERDIFTDLTGRSLKEFIHNSDYEEYVSCDTGNMTDHECGRVYTLRMKSVISPRGRNLNLKSALFKVKI</sequence>
<keyword evidence="2" id="KW-0805">Transcription regulation</keyword>
<dbReference type="CDD" id="cd00130">
    <property type="entry name" value="PAS"/>
    <property type="match status" value="1"/>
</dbReference>
<dbReference type="GO" id="GO:0010557">
    <property type="term" value="P:positive regulation of macromolecule biosynthetic process"/>
    <property type="evidence" value="ECO:0007669"/>
    <property type="project" value="UniProtKB-ARBA"/>
</dbReference>